<comment type="caution">
    <text evidence="2">The sequence shown here is derived from an EMBL/GenBank/DDBJ whole genome shotgun (WGS) entry which is preliminary data.</text>
</comment>
<feature type="transmembrane region" description="Helical" evidence="1">
    <location>
        <begin position="120"/>
        <end position="142"/>
    </location>
</feature>
<evidence type="ECO:0000256" key="1">
    <source>
        <dbReference type="SAM" id="Phobius"/>
    </source>
</evidence>
<sequence>MMQVLDRLSLADVSTGTRWLVDLMVVLALWMDASQPVFGAATAMVWCIVTPYGNPRLLAYRAFGLTIVRYVRDYVLIAVARSVALVLVGGLIGVLVRRGIAGWSLPPFLGSSRAESVTPFIVYLLVVAFAGVVLGLGFNAFAGSRTMSLRQYSGLGGAQKFEGDHYAESTFVSEGAGLSDLMVELCGGRSSAETPRTEEEQHNLTWHFLPTRETWWKVFAVALLLCGISFSTSSMITLVVGLLVTCALVGFVLVAIARNASSFGVPRAIMWRKNSVLALGQAAWIAVLFIITAVSIAS</sequence>
<dbReference type="Proteomes" id="UP001200604">
    <property type="component" value="Unassembled WGS sequence"/>
</dbReference>
<name>A0ABS9HPR5_9CORY</name>
<keyword evidence="1" id="KW-0812">Transmembrane</keyword>
<organism evidence="2 3">
    <name type="scientific">Corynebacterium parakroppenstedtii</name>
    <dbReference type="NCBI Taxonomy" id="2828363"/>
    <lineage>
        <taxon>Bacteria</taxon>
        <taxon>Bacillati</taxon>
        <taxon>Actinomycetota</taxon>
        <taxon>Actinomycetes</taxon>
        <taxon>Mycobacteriales</taxon>
        <taxon>Corynebacteriaceae</taxon>
        <taxon>Corynebacterium</taxon>
    </lineage>
</organism>
<reference evidence="2 3" key="1">
    <citation type="submission" date="2022-01" db="EMBL/GenBank/DDBJ databases">
        <title>Identification and Characterization of Corynebacterium sp.</title>
        <authorList>
            <person name="Luo Q."/>
            <person name="Qu P."/>
            <person name="Chen Q."/>
        </authorList>
    </citation>
    <scope>NUCLEOTIDE SEQUENCE [LARGE SCALE GENOMIC DNA]</scope>
    <source>
        <strain evidence="2 3">MC-12</strain>
    </source>
</reference>
<keyword evidence="1" id="KW-0472">Membrane</keyword>
<keyword evidence="3" id="KW-1185">Reference proteome</keyword>
<evidence type="ECO:0000313" key="3">
    <source>
        <dbReference type="Proteomes" id="UP001200604"/>
    </source>
</evidence>
<proteinExistence type="predicted"/>
<gene>
    <name evidence="2" type="ORF">L3H44_10735</name>
</gene>
<evidence type="ECO:0000313" key="2">
    <source>
        <dbReference type="EMBL" id="MCF6774870.1"/>
    </source>
</evidence>
<dbReference type="RefSeq" id="WP_146003254.1">
    <property type="nucleotide sequence ID" value="NZ_JAGSNY010000002.1"/>
</dbReference>
<dbReference type="GeneID" id="92727011"/>
<feature type="transmembrane region" description="Helical" evidence="1">
    <location>
        <begin position="276"/>
        <end position="297"/>
    </location>
</feature>
<feature type="transmembrane region" description="Helical" evidence="1">
    <location>
        <begin position="236"/>
        <end position="256"/>
    </location>
</feature>
<protein>
    <submittedName>
        <fullName evidence="2">Uncharacterized protein</fullName>
    </submittedName>
</protein>
<dbReference type="EMBL" id="JAKJKU010000006">
    <property type="protein sequence ID" value="MCF6774870.1"/>
    <property type="molecule type" value="Genomic_DNA"/>
</dbReference>
<accession>A0ABS9HPR5</accession>
<feature type="transmembrane region" description="Helical" evidence="1">
    <location>
        <begin position="74"/>
        <end position="100"/>
    </location>
</feature>
<feature type="transmembrane region" description="Helical" evidence="1">
    <location>
        <begin position="33"/>
        <end position="53"/>
    </location>
</feature>
<keyword evidence="1" id="KW-1133">Transmembrane helix</keyword>
<feature type="transmembrane region" description="Helical" evidence="1">
    <location>
        <begin position="214"/>
        <end position="230"/>
    </location>
</feature>